<dbReference type="InterPro" id="IPR013264">
    <property type="entry name" value="DNAG_N"/>
</dbReference>
<dbReference type="InterPro" id="IPR037068">
    <property type="entry name" value="DNA_primase_core_N_sf"/>
</dbReference>
<dbReference type="SUPFAM" id="SSF56731">
    <property type="entry name" value="DNA primase core"/>
    <property type="match status" value="1"/>
</dbReference>
<dbReference type="GO" id="GO:0003677">
    <property type="term" value="F:DNA binding"/>
    <property type="evidence" value="ECO:0007669"/>
    <property type="project" value="UniProtKB-KW"/>
</dbReference>
<dbReference type="NCBIfam" id="TIGR01391">
    <property type="entry name" value="dnaG"/>
    <property type="match status" value="1"/>
</dbReference>
<dbReference type="AlphaFoldDB" id="W8U724"/>
<dbReference type="GO" id="GO:0003899">
    <property type="term" value="F:DNA-directed RNA polymerase activity"/>
    <property type="evidence" value="ECO:0007669"/>
    <property type="project" value="UniProtKB-UniRule"/>
</dbReference>
<dbReference type="STRING" id="1286171.EAL2_c13910"/>
<dbReference type="PATRIC" id="fig|1286171.3.peg.1340"/>
<feature type="domain" description="Toprim" evidence="15">
    <location>
        <begin position="275"/>
        <end position="356"/>
    </location>
</feature>
<dbReference type="Gene3D" id="3.40.1360.10">
    <property type="match status" value="1"/>
</dbReference>
<comment type="subunit">
    <text evidence="12">Monomer. Interacts with DnaB.</text>
</comment>
<dbReference type="eggNOG" id="COG0358">
    <property type="taxonomic scope" value="Bacteria"/>
</dbReference>
<keyword evidence="7 12" id="KW-0863">Zinc-finger</keyword>
<dbReference type="Proteomes" id="UP000019591">
    <property type="component" value="Chromosome"/>
</dbReference>
<comment type="function">
    <text evidence="12 13">RNA polymerase that catalyzes the synthesis of short RNA molecules used as primers for DNA polymerase during DNA replication.</text>
</comment>
<dbReference type="CDD" id="cd03364">
    <property type="entry name" value="TOPRIM_DnaG_primases"/>
    <property type="match status" value="1"/>
</dbReference>
<dbReference type="InterPro" id="IPR002694">
    <property type="entry name" value="Znf_CHC2"/>
</dbReference>
<dbReference type="KEGG" id="eac:EAL2_c13910"/>
<dbReference type="SMART" id="SM00400">
    <property type="entry name" value="ZnF_CHCC"/>
    <property type="match status" value="1"/>
</dbReference>
<dbReference type="Pfam" id="PF01807">
    <property type="entry name" value="Zn_ribbon_DnaG"/>
    <property type="match status" value="1"/>
</dbReference>
<dbReference type="InterPro" id="IPR006295">
    <property type="entry name" value="DNA_primase_DnaG"/>
</dbReference>
<keyword evidence="5 12" id="KW-0235">DNA replication</keyword>
<dbReference type="FunFam" id="3.40.1360.10:FF:000002">
    <property type="entry name" value="DNA primase"/>
    <property type="match status" value="1"/>
</dbReference>
<keyword evidence="8 12" id="KW-0862">Zinc</keyword>
<accession>W8U724</accession>
<organism evidence="16 17">
    <name type="scientific">Peptoclostridium acidaminophilum DSM 3953</name>
    <dbReference type="NCBI Taxonomy" id="1286171"/>
    <lineage>
        <taxon>Bacteria</taxon>
        <taxon>Bacillati</taxon>
        <taxon>Bacillota</taxon>
        <taxon>Clostridia</taxon>
        <taxon>Peptostreptococcales</taxon>
        <taxon>Peptoclostridiaceae</taxon>
        <taxon>Peptoclostridium</taxon>
    </lineage>
</organism>
<evidence type="ECO:0000256" key="6">
    <source>
        <dbReference type="ARBA" id="ARBA00022723"/>
    </source>
</evidence>
<dbReference type="InterPro" id="IPR034151">
    <property type="entry name" value="TOPRIM_DnaG_bac"/>
</dbReference>
<dbReference type="SUPFAM" id="SSF57783">
    <property type="entry name" value="Zinc beta-ribbon"/>
    <property type="match status" value="1"/>
</dbReference>
<evidence type="ECO:0000256" key="10">
    <source>
        <dbReference type="ARBA" id="ARBA00023125"/>
    </source>
</evidence>
<gene>
    <name evidence="12 16" type="primary">dnaG</name>
    <name evidence="16" type="ORF">EAL2_c13910</name>
</gene>
<dbReference type="Gene3D" id="3.90.980.10">
    <property type="entry name" value="DNA primase, catalytic core, N-terminal domain"/>
    <property type="match status" value="1"/>
</dbReference>
<dbReference type="PANTHER" id="PTHR30313">
    <property type="entry name" value="DNA PRIMASE"/>
    <property type="match status" value="1"/>
</dbReference>
<dbReference type="Pfam" id="PF08275">
    <property type="entry name" value="DNAG_N"/>
    <property type="match status" value="1"/>
</dbReference>
<evidence type="ECO:0000259" key="15">
    <source>
        <dbReference type="PROSITE" id="PS50880"/>
    </source>
</evidence>
<dbReference type="SMART" id="SM00493">
    <property type="entry name" value="TOPRIM"/>
    <property type="match status" value="1"/>
</dbReference>
<evidence type="ECO:0000256" key="7">
    <source>
        <dbReference type="ARBA" id="ARBA00022771"/>
    </source>
</evidence>
<keyword evidence="9" id="KW-0460">Magnesium</keyword>
<evidence type="ECO:0000256" key="11">
    <source>
        <dbReference type="ARBA" id="ARBA00023163"/>
    </source>
</evidence>
<evidence type="ECO:0000256" key="14">
    <source>
        <dbReference type="PIRSR" id="PIRSR002811-1"/>
    </source>
</evidence>
<comment type="cofactor">
    <cofactor evidence="12 13 14">
        <name>Zn(2+)</name>
        <dbReference type="ChEBI" id="CHEBI:29105"/>
    </cofactor>
    <text evidence="12 13 14">Binds 1 zinc ion per monomer.</text>
</comment>
<dbReference type="Pfam" id="PF10410">
    <property type="entry name" value="DnaB_bind"/>
    <property type="match status" value="1"/>
</dbReference>
<feature type="zinc finger region" description="CHC2-type" evidence="12 14">
    <location>
        <begin position="56"/>
        <end position="80"/>
    </location>
</feature>
<dbReference type="InterPro" id="IPR050219">
    <property type="entry name" value="DnaG_primase"/>
</dbReference>
<evidence type="ECO:0000256" key="12">
    <source>
        <dbReference type="HAMAP-Rule" id="MF_00974"/>
    </source>
</evidence>
<evidence type="ECO:0000256" key="4">
    <source>
        <dbReference type="ARBA" id="ARBA00022695"/>
    </source>
</evidence>
<keyword evidence="6 12" id="KW-0479">Metal-binding</keyword>
<dbReference type="InterPro" id="IPR006171">
    <property type="entry name" value="TOPRIM_dom"/>
</dbReference>
<dbReference type="HOGENOM" id="CLU_013501_3_3_9"/>
<dbReference type="GO" id="GO:1990077">
    <property type="term" value="C:primosome complex"/>
    <property type="evidence" value="ECO:0007669"/>
    <property type="project" value="UniProtKB-KW"/>
</dbReference>
<dbReference type="InterPro" id="IPR036977">
    <property type="entry name" value="DNA_primase_Znf_CHC2"/>
</dbReference>
<dbReference type="GO" id="GO:0008270">
    <property type="term" value="F:zinc ion binding"/>
    <property type="evidence" value="ECO:0007669"/>
    <property type="project" value="UniProtKB-UniRule"/>
</dbReference>
<dbReference type="Gene3D" id="3.90.580.10">
    <property type="entry name" value="Zinc finger, CHC2-type domain"/>
    <property type="match status" value="1"/>
</dbReference>
<evidence type="ECO:0000256" key="5">
    <source>
        <dbReference type="ARBA" id="ARBA00022705"/>
    </source>
</evidence>
<dbReference type="InterPro" id="IPR019475">
    <property type="entry name" value="DNA_primase_DnaB-bd"/>
</dbReference>
<dbReference type="EC" id="2.7.7.101" evidence="12"/>
<proteinExistence type="inferred from homology"/>
<keyword evidence="10 12" id="KW-0238">DNA-binding</keyword>
<evidence type="ECO:0000256" key="2">
    <source>
        <dbReference type="ARBA" id="ARBA00022515"/>
    </source>
</evidence>
<sequence>MMGFYNARSIACLEMVGMNYFAEDFIDEIKEKSDIVQIVSEYVDLHRAGTNFKARCPFHGEKTPSFIVSPSKQMYKCFGCGEGGDVIKFVMKMENVEFKEALEILAKKAGIEIVREIDPEMNEKINQRKRYEHINVEAARYFFKLLWTGKNQAQEYLSKRGLDSKTIRIFGLGYSGDAWDNLAKHLLGMGYSEEDLLKAGLVTEKKSKDGIRDRFVNRVMFPIFDHTGNVIGFGGRVLDNSLPKYLNSPETVTFSKSKNLYAINFAKKSIASREIPLIIVEGYMDVIALHQYGIKNAVAPLGTALTADQAGLVKRFTDKVIIAFDSDEAGVAATLRGIDILSSKGIDVKVLDLAGSKDPDDFIRKNGADSFHKAIETAMPFVQFKIDEIKRANDIETDEGKINFCKEVSKILKDLDSPVEVEHYLKKVSSETGISVSALGKQVYGKYFSTKQFNVVAVEKAKTSDRLDTIKDGLDIAEKKLLCIAAQKESLKAEIIAKLEVEDFQSGLNRDIFEKIKNKIALDDIEAEAMSLGGEVSTDENELESLIRRVKKNSLKKQSERLKEIQQHLQLQLGSGYCEEKEKELLKIGMQILGIENELRKY</sequence>
<dbReference type="InterPro" id="IPR030846">
    <property type="entry name" value="DnaG_bac"/>
</dbReference>
<evidence type="ECO:0000256" key="1">
    <source>
        <dbReference type="ARBA" id="ARBA00022478"/>
    </source>
</evidence>
<comment type="similarity">
    <text evidence="12 13">Belongs to the DnaG primase family.</text>
</comment>
<keyword evidence="3 12" id="KW-0808">Transferase</keyword>
<evidence type="ECO:0000256" key="3">
    <source>
        <dbReference type="ARBA" id="ARBA00022679"/>
    </source>
</evidence>
<name>W8U724_PEPAC</name>
<protein>
    <recommendedName>
        <fullName evidence="12 13">DNA primase</fullName>
        <ecNumber evidence="12">2.7.7.101</ecNumber>
    </recommendedName>
</protein>
<dbReference type="PANTHER" id="PTHR30313:SF2">
    <property type="entry name" value="DNA PRIMASE"/>
    <property type="match status" value="1"/>
</dbReference>
<keyword evidence="11 12" id="KW-0804">Transcription</keyword>
<dbReference type="HAMAP" id="MF_00974">
    <property type="entry name" value="DNA_primase_DnaG"/>
    <property type="match status" value="1"/>
</dbReference>
<dbReference type="GO" id="GO:0000428">
    <property type="term" value="C:DNA-directed RNA polymerase complex"/>
    <property type="evidence" value="ECO:0007669"/>
    <property type="project" value="UniProtKB-KW"/>
</dbReference>
<comment type="catalytic activity">
    <reaction evidence="12">
        <text>ssDNA + n NTP = ssDNA/pppN(pN)n-1 hybrid + (n-1) diphosphate.</text>
        <dbReference type="EC" id="2.7.7.101"/>
    </reaction>
</comment>
<evidence type="ECO:0000256" key="13">
    <source>
        <dbReference type="PIRNR" id="PIRNR002811"/>
    </source>
</evidence>
<keyword evidence="2 12" id="KW-0639">Primosome</keyword>
<comment type="domain">
    <text evidence="12">Contains an N-terminal zinc-binding domain, a central core domain that contains the primase activity, and a C-terminal DnaB-binding domain.</text>
</comment>
<dbReference type="GO" id="GO:0006269">
    <property type="term" value="P:DNA replication, synthesis of primer"/>
    <property type="evidence" value="ECO:0007669"/>
    <property type="project" value="UniProtKB-UniRule"/>
</dbReference>
<keyword evidence="17" id="KW-1185">Reference proteome</keyword>
<dbReference type="PROSITE" id="PS50880">
    <property type="entry name" value="TOPRIM"/>
    <property type="match status" value="1"/>
</dbReference>
<evidence type="ECO:0000256" key="9">
    <source>
        <dbReference type="ARBA" id="ARBA00022842"/>
    </source>
</evidence>
<dbReference type="PIRSF" id="PIRSF002811">
    <property type="entry name" value="DnaG"/>
    <property type="match status" value="1"/>
</dbReference>
<reference evidence="16 17" key="1">
    <citation type="journal article" date="2014" name="Genome Announc.">
        <title>Complete Genome Sequence of Amino Acid-Utilizing Eubacterium acidaminophilum al-2 (DSM 3953).</title>
        <authorList>
            <person name="Poehlein A."/>
            <person name="Andreesen J.R."/>
            <person name="Daniel R."/>
        </authorList>
    </citation>
    <scope>NUCLEOTIDE SEQUENCE [LARGE SCALE GENOMIC DNA]</scope>
    <source>
        <strain evidence="16 17">DSM 3953</strain>
    </source>
</reference>
<evidence type="ECO:0000313" key="17">
    <source>
        <dbReference type="Proteomes" id="UP000019591"/>
    </source>
</evidence>
<dbReference type="EMBL" id="CP007452">
    <property type="protein sequence ID" value="AHM56686.1"/>
    <property type="molecule type" value="Genomic_DNA"/>
</dbReference>
<keyword evidence="1 12" id="KW-0240">DNA-directed RNA polymerase</keyword>
<evidence type="ECO:0000256" key="8">
    <source>
        <dbReference type="ARBA" id="ARBA00022833"/>
    </source>
</evidence>
<dbReference type="FunFam" id="3.90.580.10:FF:000001">
    <property type="entry name" value="DNA primase"/>
    <property type="match status" value="1"/>
</dbReference>
<keyword evidence="4 12" id="KW-0548">Nucleotidyltransferase</keyword>
<dbReference type="Pfam" id="PF13155">
    <property type="entry name" value="Toprim_2"/>
    <property type="match status" value="1"/>
</dbReference>
<evidence type="ECO:0000313" key="16">
    <source>
        <dbReference type="EMBL" id="AHM56686.1"/>
    </source>
</evidence>
<dbReference type="GO" id="GO:0005737">
    <property type="term" value="C:cytoplasm"/>
    <property type="evidence" value="ECO:0007669"/>
    <property type="project" value="TreeGrafter"/>
</dbReference>